<gene>
    <name evidence="2" type="ORF">SDC9_139765</name>
</gene>
<feature type="region of interest" description="Disordered" evidence="1">
    <location>
        <begin position="219"/>
        <end position="240"/>
    </location>
</feature>
<feature type="compositionally biased region" description="Low complexity" evidence="1">
    <location>
        <begin position="219"/>
        <end position="229"/>
    </location>
</feature>
<name>A0A645DT10_9ZZZZ</name>
<dbReference type="AntiFam" id="ANF00095">
    <property type="entry name" value="Shadow ORF (opposite ABC transporters)"/>
</dbReference>
<organism evidence="2">
    <name type="scientific">bioreactor metagenome</name>
    <dbReference type="NCBI Taxonomy" id="1076179"/>
    <lineage>
        <taxon>unclassified sequences</taxon>
        <taxon>metagenomes</taxon>
        <taxon>ecological metagenomes</taxon>
    </lineage>
</organism>
<sequence>MVGQRPGDGNPLLLPAGQLGGVLLRLAGQAHQLQKLFCSGLPLPPAHARNLQGQGHIVQDGALHEQIEFLEHHADFPPQLQQLPPLNGGHVQPVDENLAAGGALQQIDTSHQGGFARAAHADDAENIPVLHREVDIFYGGKGAAVHAIGLGQAPYLYHIMPSPLLSKPARRPSGPALSIIPIFYAQRKPGTAFLAYRAYAAWSAERRAEIAVKKAQCSMPQASQSMQQPTMGTGSMPRRT</sequence>
<comment type="caution">
    <text evidence="2">The sequence shown here is derived from an EMBL/GenBank/DDBJ whole genome shotgun (WGS) entry which is preliminary data.</text>
</comment>
<accession>A0A645DT10</accession>
<protein>
    <submittedName>
        <fullName evidence="2">Uncharacterized protein</fullName>
    </submittedName>
</protein>
<dbReference type="EMBL" id="VSSQ01039543">
    <property type="protein sequence ID" value="MPM92630.1"/>
    <property type="molecule type" value="Genomic_DNA"/>
</dbReference>
<reference evidence="2" key="1">
    <citation type="submission" date="2019-08" db="EMBL/GenBank/DDBJ databases">
        <authorList>
            <person name="Kucharzyk K."/>
            <person name="Murdoch R.W."/>
            <person name="Higgins S."/>
            <person name="Loffler F."/>
        </authorList>
    </citation>
    <scope>NUCLEOTIDE SEQUENCE</scope>
</reference>
<evidence type="ECO:0000313" key="2">
    <source>
        <dbReference type="EMBL" id="MPM92630.1"/>
    </source>
</evidence>
<dbReference type="AlphaFoldDB" id="A0A645DT10"/>
<proteinExistence type="predicted"/>
<evidence type="ECO:0000256" key="1">
    <source>
        <dbReference type="SAM" id="MobiDB-lite"/>
    </source>
</evidence>